<dbReference type="PANTHER" id="PTHR12133:SF1">
    <property type="entry name" value="TRNA (ADENINE(58)-N(1))-METHYLTRANSFERASE, MITOCHONDRIAL"/>
    <property type="match status" value="1"/>
</dbReference>
<proteinExistence type="predicted"/>
<dbReference type="Gene3D" id="3.10.330.20">
    <property type="match status" value="1"/>
</dbReference>
<feature type="domain" description="tRNA (adenine(58)-N(1))-methyltransferase catalytic subunit TRM61 C-terminal" evidence="5">
    <location>
        <begin position="87"/>
        <end position="248"/>
    </location>
</feature>
<dbReference type="GO" id="GO:0030488">
    <property type="term" value="P:tRNA methylation"/>
    <property type="evidence" value="ECO:0007669"/>
    <property type="project" value="InterPro"/>
</dbReference>
<dbReference type="InterPro" id="IPR029063">
    <property type="entry name" value="SAM-dependent_MTases_sf"/>
</dbReference>
<evidence type="ECO:0000256" key="4">
    <source>
        <dbReference type="ARBA" id="ARBA00022694"/>
    </source>
</evidence>
<keyword evidence="2" id="KW-0808">Transferase</keyword>
<dbReference type="GO" id="GO:0160107">
    <property type="term" value="F:tRNA (adenine(58)-N1)-methyltransferase activity"/>
    <property type="evidence" value="ECO:0007669"/>
    <property type="project" value="InterPro"/>
</dbReference>
<dbReference type="EMBL" id="CAESAF010000023">
    <property type="protein sequence ID" value="CAB4333465.1"/>
    <property type="molecule type" value="Genomic_DNA"/>
</dbReference>
<dbReference type="CDD" id="cd02440">
    <property type="entry name" value="AdoMet_MTases"/>
    <property type="match status" value="1"/>
</dbReference>
<dbReference type="GO" id="GO:0031515">
    <property type="term" value="C:tRNA (m1A) methyltransferase complex"/>
    <property type="evidence" value="ECO:0007669"/>
    <property type="project" value="InterPro"/>
</dbReference>
<accession>A0A6J5YSJ1</accession>
<dbReference type="Pfam" id="PF08704">
    <property type="entry name" value="GCD14"/>
    <property type="match status" value="1"/>
</dbReference>
<reference evidence="6" key="1">
    <citation type="submission" date="2020-05" db="EMBL/GenBank/DDBJ databases">
        <authorList>
            <person name="Chiriac C."/>
            <person name="Salcher M."/>
            <person name="Ghai R."/>
            <person name="Kavagutti S V."/>
        </authorList>
    </citation>
    <scope>NUCLEOTIDE SEQUENCE</scope>
</reference>
<dbReference type="Pfam" id="PF14801">
    <property type="entry name" value="TrmI-like_N"/>
    <property type="match status" value="1"/>
</dbReference>
<dbReference type="SUPFAM" id="SSF53335">
    <property type="entry name" value="S-adenosyl-L-methionine-dependent methyltransferases"/>
    <property type="match status" value="1"/>
</dbReference>
<organism evidence="6">
    <name type="scientific">freshwater metagenome</name>
    <dbReference type="NCBI Taxonomy" id="449393"/>
    <lineage>
        <taxon>unclassified sequences</taxon>
        <taxon>metagenomes</taxon>
        <taxon>ecological metagenomes</taxon>
    </lineage>
</organism>
<evidence type="ECO:0000256" key="1">
    <source>
        <dbReference type="ARBA" id="ARBA00022603"/>
    </source>
</evidence>
<evidence type="ECO:0000256" key="2">
    <source>
        <dbReference type="ARBA" id="ARBA00022679"/>
    </source>
</evidence>
<evidence type="ECO:0000313" key="6">
    <source>
        <dbReference type="EMBL" id="CAB4333465.1"/>
    </source>
</evidence>
<dbReference type="PIRSF" id="PIRSF017269">
    <property type="entry name" value="GCD14"/>
    <property type="match status" value="1"/>
</dbReference>
<evidence type="ECO:0000256" key="3">
    <source>
        <dbReference type="ARBA" id="ARBA00022691"/>
    </source>
</evidence>
<dbReference type="Gene3D" id="3.40.50.150">
    <property type="entry name" value="Vaccinia Virus protein VP39"/>
    <property type="match status" value="1"/>
</dbReference>
<dbReference type="PANTHER" id="PTHR12133">
    <property type="entry name" value="TRNA (ADENINE(58)-N(1))-METHYLTRANSFERASE"/>
    <property type="match status" value="1"/>
</dbReference>
<dbReference type="PROSITE" id="PS51620">
    <property type="entry name" value="SAM_TRM61"/>
    <property type="match status" value="1"/>
</dbReference>
<keyword evidence="1" id="KW-0489">Methyltransferase</keyword>
<dbReference type="InterPro" id="IPR014816">
    <property type="entry name" value="tRNA_MeTrfase_Gcd14"/>
</dbReference>
<sequence>MPKSEKDKASSADLRNRGFFVAGDRVQLTDQKGKIYSITITPGKEWHTHKGWIVHDDLIGLPEGSVVSTSAGLKFTAFIPLLTDYVLSMPRGATIVYPKDAAMIIGFADIFPGARVLEAGVGSGALTLSLLRAVGANGHVHSVERREEFAENAKSNIENYFGGAPSNWSLDIGSVQEKEFSQDFDRVILDMLAPWECIELAAKVLRPGGVFMAYVATTTQLSATAEALKSDGHFTEPESFESMVRGWHHEGLAVRPQQRMIGHTGFLIFARRMAPGVEVLARRRRPAKGAYGVAED</sequence>
<dbReference type="InterPro" id="IPR049470">
    <property type="entry name" value="TRM61_C"/>
</dbReference>
<gene>
    <name evidence="6" type="ORF">UFOPK3574_00378</name>
</gene>
<dbReference type="AlphaFoldDB" id="A0A6J5YSJ1"/>
<evidence type="ECO:0000259" key="5">
    <source>
        <dbReference type="Pfam" id="PF08704"/>
    </source>
</evidence>
<keyword evidence="4" id="KW-0819">tRNA processing</keyword>
<name>A0A6J5YSJ1_9ZZZZ</name>
<keyword evidence="3" id="KW-0949">S-adenosyl-L-methionine</keyword>
<dbReference type="FunFam" id="3.40.50.150:FF:000019">
    <property type="entry name" value="tRNA (adenine(58)-N(1))-methyltransferase TrmI"/>
    <property type="match status" value="1"/>
</dbReference>
<protein>
    <submittedName>
        <fullName evidence="6">Unannotated protein</fullName>
    </submittedName>
</protein>